<dbReference type="EMBL" id="CM018037">
    <property type="protein sequence ID" value="KAA8540057.1"/>
    <property type="molecule type" value="Genomic_DNA"/>
</dbReference>
<dbReference type="Proteomes" id="UP000325577">
    <property type="component" value="Linkage Group LG14"/>
</dbReference>
<keyword evidence="1" id="KW-0472">Membrane</keyword>
<keyword evidence="3" id="KW-1185">Reference proteome</keyword>
<organism evidence="2 3">
    <name type="scientific">Nyssa sinensis</name>
    <dbReference type="NCBI Taxonomy" id="561372"/>
    <lineage>
        <taxon>Eukaryota</taxon>
        <taxon>Viridiplantae</taxon>
        <taxon>Streptophyta</taxon>
        <taxon>Embryophyta</taxon>
        <taxon>Tracheophyta</taxon>
        <taxon>Spermatophyta</taxon>
        <taxon>Magnoliopsida</taxon>
        <taxon>eudicotyledons</taxon>
        <taxon>Gunneridae</taxon>
        <taxon>Pentapetalae</taxon>
        <taxon>asterids</taxon>
        <taxon>Cornales</taxon>
        <taxon>Nyssaceae</taxon>
        <taxon>Nyssa</taxon>
    </lineage>
</organism>
<evidence type="ECO:0000256" key="1">
    <source>
        <dbReference type="SAM" id="Phobius"/>
    </source>
</evidence>
<feature type="transmembrane region" description="Helical" evidence="1">
    <location>
        <begin position="293"/>
        <end position="315"/>
    </location>
</feature>
<keyword evidence="1" id="KW-0812">Transmembrane</keyword>
<accession>A0A5J5BEA2</accession>
<sequence length="323" mass="36593">MADPPMLQKELKAVVSNDTQKRLNSKDMGELWYADDQMTDLEPVNCLVLEQSKKLCSDLGSDWIGVEKTEPWWRNADKDELVSLVSHKSLVHFENCDLPRPQTKHFVMGPSACPECFDHNKFLNSSLDWIAEKGISTLADCIQRSPGPGSLEKTRCTLGNVGCSLHDSDRLLRDKAETHHKVESDLSKVQLLEALCHSQTRAREAEKAAQQAYDDKEHIIKLFFRQASQLFAYKQWFQILQLENLFLQLKNKDRPTSSHLPAFLPWVTCKGRRLRKGRNKAAKRKMHPPRYRIGKCAVAFAVGLSLGGAGLLLALKLETRDTG</sequence>
<gene>
    <name evidence="2" type="ORF">F0562_026749</name>
</gene>
<evidence type="ECO:0000313" key="3">
    <source>
        <dbReference type="Proteomes" id="UP000325577"/>
    </source>
</evidence>
<dbReference type="PANTHER" id="PTHR33868:SF18">
    <property type="entry name" value="TRANSMEMBRANE PROTEIN"/>
    <property type="match status" value="1"/>
</dbReference>
<dbReference type="AlphaFoldDB" id="A0A5J5BEA2"/>
<dbReference type="OrthoDB" id="1920951at2759"/>
<dbReference type="PANTHER" id="PTHR33868">
    <property type="entry name" value="EXPRESSED PROTEIN"/>
    <property type="match status" value="1"/>
</dbReference>
<reference evidence="2 3" key="1">
    <citation type="submission" date="2019-09" db="EMBL/GenBank/DDBJ databases">
        <title>A chromosome-level genome assembly of the Chinese tupelo Nyssa sinensis.</title>
        <authorList>
            <person name="Yang X."/>
            <person name="Kang M."/>
            <person name="Yang Y."/>
            <person name="Xiong H."/>
            <person name="Wang M."/>
            <person name="Zhang Z."/>
            <person name="Wang Z."/>
            <person name="Wu H."/>
            <person name="Ma T."/>
            <person name="Liu J."/>
            <person name="Xi Z."/>
        </authorList>
    </citation>
    <scope>NUCLEOTIDE SEQUENCE [LARGE SCALE GENOMIC DNA]</scope>
    <source>
        <strain evidence="2">J267</strain>
        <tissue evidence="2">Leaf</tissue>
    </source>
</reference>
<proteinExistence type="predicted"/>
<evidence type="ECO:0000313" key="2">
    <source>
        <dbReference type="EMBL" id="KAA8540057.1"/>
    </source>
</evidence>
<protein>
    <submittedName>
        <fullName evidence="2">Uncharacterized protein</fullName>
    </submittedName>
</protein>
<keyword evidence="1" id="KW-1133">Transmembrane helix</keyword>
<name>A0A5J5BEA2_9ASTE</name>